<dbReference type="Proteomes" id="UP000178774">
    <property type="component" value="Unassembled WGS sequence"/>
</dbReference>
<evidence type="ECO:0000313" key="11">
    <source>
        <dbReference type="EMBL" id="OGZ66426.1"/>
    </source>
</evidence>
<evidence type="ECO:0000256" key="10">
    <source>
        <dbReference type="SAM" id="Phobius"/>
    </source>
</evidence>
<dbReference type="AlphaFoldDB" id="A0A1G2HV44"/>
<dbReference type="GO" id="GO:0005886">
    <property type="term" value="C:plasma membrane"/>
    <property type="evidence" value="ECO:0007669"/>
    <property type="project" value="UniProtKB-SubCell"/>
</dbReference>
<dbReference type="Pfam" id="PF13367">
    <property type="entry name" value="PrsW-protease"/>
    <property type="match status" value="1"/>
</dbReference>
<comment type="similarity">
    <text evidence="2">Belongs to the protease PrsW family.</text>
</comment>
<evidence type="ECO:0000256" key="1">
    <source>
        <dbReference type="ARBA" id="ARBA00004651"/>
    </source>
</evidence>
<comment type="subcellular location">
    <subcellularLocation>
        <location evidence="1">Cell membrane</location>
        <topology evidence="1">Multi-pass membrane protein</topology>
    </subcellularLocation>
</comment>
<dbReference type="EMBL" id="MHOP01000005">
    <property type="protein sequence ID" value="OGZ66426.1"/>
    <property type="molecule type" value="Genomic_DNA"/>
</dbReference>
<feature type="transmembrane region" description="Helical" evidence="10">
    <location>
        <begin position="37"/>
        <end position="58"/>
    </location>
</feature>
<keyword evidence="5" id="KW-0645">Protease</keyword>
<evidence type="ECO:0000256" key="2">
    <source>
        <dbReference type="ARBA" id="ARBA00009165"/>
    </source>
</evidence>
<organism evidence="11 12">
    <name type="scientific">Candidatus Staskawiczbacteria bacterium RIFCSPHIGHO2_01_FULL_41_41</name>
    <dbReference type="NCBI Taxonomy" id="1802203"/>
    <lineage>
        <taxon>Bacteria</taxon>
        <taxon>Candidatus Staskawicziibacteriota</taxon>
    </lineage>
</organism>
<evidence type="ECO:0000256" key="7">
    <source>
        <dbReference type="ARBA" id="ARBA00022801"/>
    </source>
</evidence>
<feature type="transmembrane region" description="Helical" evidence="10">
    <location>
        <begin position="196"/>
        <end position="214"/>
    </location>
</feature>
<evidence type="ECO:0000256" key="5">
    <source>
        <dbReference type="ARBA" id="ARBA00022670"/>
    </source>
</evidence>
<feature type="transmembrane region" description="Helical" evidence="10">
    <location>
        <begin position="89"/>
        <end position="109"/>
    </location>
</feature>
<feature type="transmembrane region" description="Helical" evidence="10">
    <location>
        <begin position="162"/>
        <end position="184"/>
    </location>
</feature>
<dbReference type="PIRSF" id="PIRSF016933">
    <property type="entry name" value="PrsW"/>
    <property type="match status" value="1"/>
</dbReference>
<keyword evidence="7" id="KW-0378">Hydrolase</keyword>
<keyword evidence="9 10" id="KW-0472">Membrane</keyword>
<protein>
    <recommendedName>
        <fullName evidence="3">Protease PrsW</fullName>
    </recommendedName>
</protein>
<feature type="transmembrane region" description="Helical" evidence="10">
    <location>
        <begin position="6"/>
        <end position="25"/>
    </location>
</feature>
<dbReference type="GO" id="GO:0008233">
    <property type="term" value="F:peptidase activity"/>
    <property type="evidence" value="ECO:0007669"/>
    <property type="project" value="UniProtKB-KW"/>
</dbReference>
<keyword evidence="6 10" id="KW-0812">Transmembrane</keyword>
<evidence type="ECO:0000256" key="4">
    <source>
        <dbReference type="ARBA" id="ARBA00022475"/>
    </source>
</evidence>
<dbReference type="InterPro" id="IPR023596">
    <property type="entry name" value="Peptidase_PrsW_arch/bac"/>
</dbReference>
<evidence type="ECO:0000256" key="3">
    <source>
        <dbReference type="ARBA" id="ARBA00018997"/>
    </source>
</evidence>
<dbReference type="PANTHER" id="PTHR36844">
    <property type="entry name" value="PROTEASE PRSW"/>
    <property type="match status" value="1"/>
</dbReference>
<evidence type="ECO:0000313" key="12">
    <source>
        <dbReference type="Proteomes" id="UP000178774"/>
    </source>
</evidence>
<reference evidence="11 12" key="1">
    <citation type="journal article" date="2016" name="Nat. Commun.">
        <title>Thousands of microbial genomes shed light on interconnected biogeochemical processes in an aquifer system.</title>
        <authorList>
            <person name="Anantharaman K."/>
            <person name="Brown C.T."/>
            <person name="Hug L.A."/>
            <person name="Sharon I."/>
            <person name="Castelle C.J."/>
            <person name="Probst A.J."/>
            <person name="Thomas B.C."/>
            <person name="Singh A."/>
            <person name="Wilkins M.J."/>
            <person name="Karaoz U."/>
            <person name="Brodie E.L."/>
            <person name="Williams K.H."/>
            <person name="Hubbard S.S."/>
            <person name="Banfield J.F."/>
        </authorList>
    </citation>
    <scope>NUCLEOTIDE SEQUENCE [LARGE SCALE GENOMIC DNA]</scope>
</reference>
<keyword evidence="8 10" id="KW-1133">Transmembrane helix</keyword>
<name>A0A1G2HV44_9BACT</name>
<evidence type="ECO:0000256" key="9">
    <source>
        <dbReference type="ARBA" id="ARBA00023136"/>
    </source>
</evidence>
<dbReference type="InterPro" id="IPR026898">
    <property type="entry name" value="PrsW"/>
</dbReference>
<dbReference type="GO" id="GO:0006508">
    <property type="term" value="P:proteolysis"/>
    <property type="evidence" value="ECO:0007669"/>
    <property type="project" value="UniProtKB-KW"/>
</dbReference>
<comment type="caution">
    <text evidence="11">The sequence shown here is derived from an EMBL/GenBank/DDBJ whole genome shotgun (WGS) entry which is preliminary data.</text>
</comment>
<dbReference type="PANTHER" id="PTHR36844:SF1">
    <property type="entry name" value="PROTEASE PRSW"/>
    <property type="match status" value="1"/>
</dbReference>
<accession>A0A1G2HV44</accession>
<sequence length="256" mass="29528">MEYYRLALYIIFGILPSLIWLLYYLAKDMHPEPKKMILKVFFWGAVATIPTLFFQIIFTEALNQFQYLSVFYSPEISGYLPAINNLTKWFVIIAFTEELFKYLVVRWIVFQSGELDEPLDIMLYMVVAALGFATLENTLYLFSPIDGLSFDMVLKTTVIISFLRFIGATFLHTLCSGLVGYFMALSSLRLKHRFRLTILGLFLAVLLHGLYNFSIINLRFPFNVAIPGLVIFGLAAFMIYDFDGIKKFKSIVKLKS</sequence>
<evidence type="ECO:0000256" key="8">
    <source>
        <dbReference type="ARBA" id="ARBA00022989"/>
    </source>
</evidence>
<feature type="transmembrane region" description="Helical" evidence="10">
    <location>
        <begin position="220"/>
        <end position="240"/>
    </location>
</feature>
<proteinExistence type="inferred from homology"/>
<gene>
    <name evidence="11" type="ORF">A2822_01585</name>
</gene>
<evidence type="ECO:0000256" key="6">
    <source>
        <dbReference type="ARBA" id="ARBA00022692"/>
    </source>
</evidence>
<feature type="transmembrane region" description="Helical" evidence="10">
    <location>
        <begin position="121"/>
        <end position="142"/>
    </location>
</feature>
<keyword evidence="4" id="KW-1003">Cell membrane</keyword>